<evidence type="ECO:0008006" key="3">
    <source>
        <dbReference type="Google" id="ProtNLM"/>
    </source>
</evidence>
<sequence>MPDAGYNMGALEDCRSALEGKAGPVGAIGDGFEGRHVEAASFGELDAAAGLADAVTKLDETAKQQFDAAEQLLRSVSGALDAVRTSVEDIDRDNADSMRV</sequence>
<reference evidence="2" key="1">
    <citation type="journal article" date="2019" name="Int. J. Syst. Evol. Microbiol.">
        <title>The Global Catalogue of Microorganisms (GCM) 10K type strain sequencing project: providing services to taxonomists for standard genome sequencing and annotation.</title>
        <authorList>
            <consortium name="The Broad Institute Genomics Platform"/>
            <consortium name="The Broad Institute Genome Sequencing Center for Infectious Disease"/>
            <person name="Wu L."/>
            <person name="Ma J."/>
        </authorList>
    </citation>
    <scope>NUCLEOTIDE SEQUENCE [LARGE SCALE GENOMIC DNA]</scope>
    <source>
        <strain evidence="2">JCM 9687</strain>
    </source>
</reference>
<proteinExistence type="predicted"/>
<keyword evidence="2" id="KW-1185">Reference proteome</keyword>
<evidence type="ECO:0000313" key="2">
    <source>
        <dbReference type="Proteomes" id="UP001500483"/>
    </source>
</evidence>
<gene>
    <name evidence="1" type="ORF">GCM10020366_61780</name>
</gene>
<name>A0ABP6S0K2_9PSEU</name>
<protein>
    <recommendedName>
        <fullName evidence="3">ESX-1 secretion-associated protein</fullName>
    </recommendedName>
</protein>
<comment type="caution">
    <text evidence="1">The sequence shown here is derived from an EMBL/GenBank/DDBJ whole genome shotgun (WGS) entry which is preliminary data.</text>
</comment>
<dbReference type="RefSeq" id="WP_224961063.1">
    <property type="nucleotide sequence ID" value="NZ_BAAAYK010000038.1"/>
</dbReference>
<evidence type="ECO:0000313" key="1">
    <source>
        <dbReference type="EMBL" id="GAA3364729.1"/>
    </source>
</evidence>
<dbReference type="EMBL" id="BAAAYK010000038">
    <property type="protein sequence ID" value="GAA3364729.1"/>
    <property type="molecule type" value="Genomic_DNA"/>
</dbReference>
<organism evidence="1 2">
    <name type="scientific">Saccharopolyspora gregorii</name>
    <dbReference type="NCBI Taxonomy" id="33914"/>
    <lineage>
        <taxon>Bacteria</taxon>
        <taxon>Bacillati</taxon>
        <taxon>Actinomycetota</taxon>
        <taxon>Actinomycetes</taxon>
        <taxon>Pseudonocardiales</taxon>
        <taxon>Pseudonocardiaceae</taxon>
        <taxon>Saccharopolyspora</taxon>
    </lineage>
</organism>
<dbReference type="Proteomes" id="UP001500483">
    <property type="component" value="Unassembled WGS sequence"/>
</dbReference>
<accession>A0ABP6S0K2</accession>